<proteinExistence type="predicted"/>
<dbReference type="PANTHER" id="PTHR33525:SF6">
    <property type="entry name" value="HDOD DOMAIN-CONTAINING PROTEIN"/>
    <property type="match status" value="1"/>
</dbReference>
<organism evidence="2">
    <name type="scientific">Salinispirillum sp. LH 10-3-1</name>
    <dbReference type="NCBI Taxonomy" id="2952525"/>
    <lineage>
        <taxon>Bacteria</taxon>
        <taxon>Pseudomonadati</taxon>
        <taxon>Pseudomonadota</taxon>
        <taxon>Gammaproteobacteria</taxon>
        <taxon>Oceanospirillales</taxon>
        <taxon>Saccharospirillaceae</taxon>
        <taxon>Salinispirillum</taxon>
    </lineage>
</organism>
<dbReference type="PROSITE" id="PS51833">
    <property type="entry name" value="HDOD"/>
    <property type="match status" value="1"/>
</dbReference>
<sequence length="292" mass="32922">MTTLNEEQIKHILQGIVIPPQPQIMVDLQMEQLHPEPEIDRIAELIRQDVGLAGTMLKVVNSPLYGLSNTINSVHQAVMLLGLNTVTNIVNGLSIKGELNDREIIELNRFWDTAMDIAIVSASIAKQVGYANPEEAYNLGLFHNVGIALMQKRFDNYFSVLEHAYSGQHERIIDAENEAFKTNHAVVGYYCARSWNQPSHLAAVIADHHNVQRMFEQNAQSTAQANTLVLLAILKMAEHMCGNYAVLGKQERDHEWDGISDLVLDTLGLNAYEMDTMKVIFDERGINMRYCY</sequence>
<dbReference type="RefSeq" id="WP_304995707.1">
    <property type="nucleotide sequence ID" value="NZ_CP101717.1"/>
</dbReference>
<dbReference type="AlphaFoldDB" id="A0AB38YGS9"/>
<dbReference type="PANTHER" id="PTHR33525">
    <property type="match status" value="1"/>
</dbReference>
<feature type="domain" description="HDOD" evidence="1">
    <location>
        <begin position="18"/>
        <end position="211"/>
    </location>
</feature>
<dbReference type="EMBL" id="CP101717">
    <property type="protein sequence ID" value="WLD58422.1"/>
    <property type="molecule type" value="Genomic_DNA"/>
</dbReference>
<evidence type="ECO:0000259" key="1">
    <source>
        <dbReference type="PROSITE" id="PS51833"/>
    </source>
</evidence>
<protein>
    <submittedName>
        <fullName evidence="2">HDOD domain-containing protein</fullName>
    </submittedName>
</protein>
<dbReference type="InterPro" id="IPR013976">
    <property type="entry name" value="HDOD"/>
</dbReference>
<name>A0AB38YGS9_9GAMM</name>
<accession>A0AB38YGS9</accession>
<gene>
    <name evidence="2" type="ORF">NFC81_01180</name>
</gene>
<dbReference type="Pfam" id="PF08668">
    <property type="entry name" value="HDOD"/>
    <property type="match status" value="1"/>
</dbReference>
<reference evidence="2" key="1">
    <citation type="submission" date="2022-07" db="EMBL/GenBank/DDBJ databases">
        <title>Complete genome sequence of Salinispirillum sp. LH10-3-1 capable of multiple carbohydrate inversion isolated from a soda lake.</title>
        <authorList>
            <person name="Liu J."/>
            <person name="Zhai Y."/>
            <person name="Zhang H."/>
            <person name="Yang H."/>
            <person name="Qu J."/>
            <person name="Li J."/>
        </authorList>
    </citation>
    <scope>NUCLEOTIDE SEQUENCE</scope>
    <source>
        <strain evidence="2">LH 10-3-1</strain>
    </source>
</reference>
<dbReference type="Gene3D" id="1.10.3210.10">
    <property type="entry name" value="Hypothetical protein af1432"/>
    <property type="match status" value="1"/>
</dbReference>
<evidence type="ECO:0000313" key="2">
    <source>
        <dbReference type="EMBL" id="WLD58422.1"/>
    </source>
</evidence>
<dbReference type="InterPro" id="IPR052340">
    <property type="entry name" value="RNase_Y/CdgJ"/>
</dbReference>
<dbReference type="SUPFAM" id="SSF109604">
    <property type="entry name" value="HD-domain/PDEase-like"/>
    <property type="match status" value="1"/>
</dbReference>